<evidence type="ECO:0000313" key="3">
    <source>
        <dbReference type="EMBL" id="CAJ2508946.1"/>
    </source>
</evidence>
<reference evidence="3" key="1">
    <citation type="submission" date="2023-10" db="EMBL/GenBank/DDBJ databases">
        <authorList>
            <person name="Hackl T."/>
        </authorList>
    </citation>
    <scope>NUCLEOTIDE SEQUENCE</scope>
</reference>
<feature type="compositionally biased region" description="Basic and acidic residues" evidence="2">
    <location>
        <begin position="33"/>
        <end position="52"/>
    </location>
</feature>
<sequence length="502" mass="55824">MGEDENDNDAVDEKVKAAETECKQQIAELHGLGRELAESERSNSESMLEKWTKSRGTGSEGLTVPGSSAAGSLSTAWRAAAGELKDGKEPTRERVYPPACRLARLRDPGHGLAAEASSLWQISGRGAEAHATFAFLHGQNTVPQHNPTPQMMATGSLGDLCLLRRPSGHQVMYLLKSVKAWVESDGASSGEEVGSMFIDNPVILNSTRRRQLQRAGYSRYGLHACLDDNAPGHFMQLRFAPYRQVENFAGHPQPMFPQQAIPAVEVLGRVNQELTGRDFKPSEELEVVQQVNKKPRKKKVGEDDEEYVDSVQARGLDEKGVTKVMATLMQCKEKWCAIRVVQVHGYQIPKTAHLLLGSRARARTNSSLVDGATQVDGETAEMLPRRIPYDEFYESKSFFPSACGSNSSDSRCRMSHPALDAHVDCHDFDTKNILNLTLVEVYEPLERWVSSRISAHRHPPMLPHPQIEEKRKELQRPLARATNTDQYFHAAAEPSRPPRRVC</sequence>
<keyword evidence="1" id="KW-0175">Coiled coil</keyword>
<organism evidence="3 4">
    <name type="scientific">Anthostomella pinea</name>
    <dbReference type="NCBI Taxonomy" id="933095"/>
    <lineage>
        <taxon>Eukaryota</taxon>
        <taxon>Fungi</taxon>
        <taxon>Dikarya</taxon>
        <taxon>Ascomycota</taxon>
        <taxon>Pezizomycotina</taxon>
        <taxon>Sordariomycetes</taxon>
        <taxon>Xylariomycetidae</taxon>
        <taxon>Xylariales</taxon>
        <taxon>Xylariaceae</taxon>
        <taxon>Anthostomella</taxon>
    </lineage>
</organism>
<evidence type="ECO:0000313" key="4">
    <source>
        <dbReference type="Proteomes" id="UP001295740"/>
    </source>
</evidence>
<evidence type="ECO:0000256" key="2">
    <source>
        <dbReference type="SAM" id="MobiDB-lite"/>
    </source>
</evidence>
<gene>
    <name evidence="3" type="ORF">KHLLAP_LOCUS9414</name>
</gene>
<feature type="coiled-coil region" evidence="1">
    <location>
        <begin position="1"/>
        <end position="28"/>
    </location>
</feature>
<dbReference type="Proteomes" id="UP001295740">
    <property type="component" value="Unassembled WGS sequence"/>
</dbReference>
<feature type="region of interest" description="Disordered" evidence="2">
    <location>
        <begin position="33"/>
        <end position="71"/>
    </location>
</feature>
<comment type="caution">
    <text evidence="3">The sequence shown here is derived from an EMBL/GenBank/DDBJ whole genome shotgun (WGS) entry which is preliminary data.</text>
</comment>
<keyword evidence="4" id="KW-1185">Reference proteome</keyword>
<protein>
    <submittedName>
        <fullName evidence="3">Uu.00g139720.m01.CDS01</fullName>
    </submittedName>
</protein>
<dbReference type="AlphaFoldDB" id="A0AAI8VQ24"/>
<accession>A0AAI8VQ24</accession>
<name>A0AAI8VQ24_9PEZI</name>
<evidence type="ECO:0000256" key="1">
    <source>
        <dbReference type="SAM" id="Coils"/>
    </source>
</evidence>
<proteinExistence type="predicted"/>
<dbReference type="EMBL" id="CAUWAG010000012">
    <property type="protein sequence ID" value="CAJ2508946.1"/>
    <property type="molecule type" value="Genomic_DNA"/>
</dbReference>